<evidence type="ECO:0000256" key="1">
    <source>
        <dbReference type="ARBA" id="ARBA00001974"/>
    </source>
</evidence>
<organism evidence="44 45">
    <name type="scientific">Pristionchus fissidentatus</name>
    <dbReference type="NCBI Taxonomy" id="1538716"/>
    <lineage>
        <taxon>Eukaryota</taxon>
        <taxon>Metazoa</taxon>
        <taxon>Ecdysozoa</taxon>
        <taxon>Nematoda</taxon>
        <taxon>Chromadorea</taxon>
        <taxon>Rhabditida</taxon>
        <taxon>Rhabditina</taxon>
        <taxon>Diplogasteromorpha</taxon>
        <taxon>Diplogasteroidea</taxon>
        <taxon>Neodiplogasteridae</taxon>
        <taxon>Pristionchus</taxon>
    </lineage>
</organism>
<keyword evidence="14" id="KW-0492">Microsome</keyword>
<dbReference type="EC" id="1.14.13.148" evidence="25"/>
<dbReference type="InterPro" id="IPR000960">
    <property type="entry name" value="Flavin_mOase"/>
</dbReference>
<keyword evidence="45" id="KW-1185">Reference proteome</keyword>
<comment type="catalytic activity">
    <reaction evidence="43">
        <text>octan-3-one + NADPH + O2 + H(+) = pentyl propanoate + NADP(+) + H2O</text>
        <dbReference type="Rhea" id="RHEA:54840"/>
        <dbReference type="ChEBI" id="CHEBI:15377"/>
        <dbReference type="ChEBI" id="CHEBI:15378"/>
        <dbReference type="ChEBI" id="CHEBI:15379"/>
        <dbReference type="ChEBI" id="CHEBI:57783"/>
        <dbReference type="ChEBI" id="CHEBI:58349"/>
        <dbReference type="ChEBI" id="CHEBI:80946"/>
        <dbReference type="ChEBI" id="CHEBI:87373"/>
    </reaction>
    <physiologicalReaction direction="left-to-right" evidence="43">
        <dbReference type="Rhea" id="RHEA:54841"/>
    </physiologicalReaction>
</comment>
<evidence type="ECO:0000256" key="26">
    <source>
        <dbReference type="ARBA" id="ARBA00034536"/>
    </source>
</evidence>
<protein>
    <recommendedName>
        <fullName evidence="26">Flavin-containing monooxygenase 1</fullName>
        <ecNumber evidence="25">1.14.13.148</ecNumber>
        <ecNumber evidence="6">1.14.13.8</ecNumber>
        <ecNumber evidence="5">1.6.3.1</ecNumber>
    </recommendedName>
    <alternativeName>
        <fullName evidence="28">Dimethylaniline monooxygenase [N-oxide-forming] 1</fullName>
    </alternativeName>
    <alternativeName>
        <fullName evidence="24">Dimethylaniline monooxygenase [N-oxide-forming] 5</fullName>
    </alternativeName>
    <alternativeName>
        <fullName evidence="21">Dimethylaniline oxidase 1</fullName>
    </alternativeName>
    <alternativeName>
        <fullName evidence="22">Dimethylaniline oxidase 5</fullName>
    </alternativeName>
    <alternativeName>
        <fullName evidence="7">Flavin-containing monooxygenase 5</fullName>
    </alternativeName>
    <alternativeName>
        <fullName evidence="23">NADPH oxidase</fullName>
    </alternativeName>
    <alternativeName>
        <fullName evidence="27">Trimethylamine monooxygenase</fullName>
    </alternativeName>
</protein>
<feature type="non-terminal residue" evidence="44">
    <location>
        <position position="1"/>
    </location>
</feature>
<dbReference type="GO" id="GO:0034899">
    <property type="term" value="F:trimethylamine monooxygenase activity"/>
    <property type="evidence" value="ECO:0007669"/>
    <property type="project" value="UniProtKB-EC"/>
</dbReference>
<comment type="catalytic activity">
    <reaction evidence="42">
        <text>N,N-dimethylaniline + NADPH + O2 + H(+) = N,N-dimethylaniline N-oxide + NADP(+) + H2O</text>
        <dbReference type="Rhea" id="RHEA:24468"/>
        <dbReference type="ChEBI" id="CHEBI:15377"/>
        <dbReference type="ChEBI" id="CHEBI:15378"/>
        <dbReference type="ChEBI" id="CHEBI:15379"/>
        <dbReference type="ChEBI" id="CHEBI:16269"/>
        <dbReference type="ChEBI" id="CHEBI:17735"/>
        <dbReference type="ChEBI" id="CHEBI:57783"/>
        <dbReference type="ChEBI" id="CHEBI:58349"/>
        <dbReference type="EC" id="1.14.13.8"/>
    </reaction>
    <physiologicalReaction direction="left-to-right" evidence="42">
        <dbReference type="Rhea" id="RHEA:24469"/>
    </physiologicalReaction>
</comment>
<evidence type="ECO:0000313" key="44">
    <source>
        <dbReference type="EMBL" id="GMT31472.1"/>
    </source>
</evidence>
<comment type="catalytic activity">
    <reaction evidence="31">
        <text>hypotaurine + NADH + O2 + H(+) = taurine + NAD(+) + H2O</text>
        <dbReference type="Rhea" id="RHEA:74111"/>
        <dbReference type="ChEBI" id="CHEBI:15377"/>
        <dbReference type="ChEBI" id="CHEBI:15378"/>
        <dbReference type="ChEBI" id="CHEBI:15379"/>
        <dbReference type="ChEBI" id="CHEBI:57540"/>
        <dbReference type="ChEBI" id="CHEBI:57853"/>
        <dbReference type="ChEBI" id="CHEBI:57945"/>
        <dbReference type="ChEBI" id="CHEBI:507393"/>
        <dbReference type="EC" id="1.14.13.8"/>
    </reaction>
    <physiologicalReaction direction="left-to-right" evidence="31">
        <dbReference type="Rhea" id="RHEA:74112"/>
    </physiologicalReaction>
</comment>
<evidence type="ECO:0000256" key="18">
    <source>
        <dbReference type="ARBA" id="ARBA00023033"/>
    </source>
</evidence>
<keyword evidence="8" id="KW-0488">Methylation</keyword>
<evidence type="ECO:0000256" key="28">
    <source>
        <dbReference type="ARBA" id="ARBA00034561"/>
    </source>
</evidence>
<evidence type="ECO:0000256" key="30">
    <source>
        <dbReference type="ARBA" id="ARBA00045957"/>
    </source>
</evidence>
<evidence type="ECO:0000256" key="27">
    <source>
        <dbReference type="ARBA" id="ARBA00034554"/>
    </source>
</evidence>
<evidence type="ECO:0000256" key="19">
    <source>
        <dbReference type="ARBA" id="ARBA00023098"/>
    </source>
</evidence>
<evidence type="ECO:0000313" key="45">
    <source>
        <dbReference type="Proteomes" id="UP001432322"/>
    </source>
</evidence>
<evidence type="ECO:0000256" key="32">
    <source>
        <dbReference type="ARBA" id="ARBA00047426"/>
    </source>
</evidence>
<comment type="catalytic activity">
    <reaction evidence="34">
        <text>sulcatone + NADPH + O2 + H(+) = 4-methylpent-3-en-1-yl acetate + NADP(+) + H2O</text>
        <dbReference type="Rhea" id="RHEA:54864"/>
        <dbReference type="ChEBI" id="CHEBI:15377"/>
        <dbReference type="ChEBI" id="CHEBI:15378"/>
        <dbReference type="ChEBI" id="CHEBI:15379"/>
        <dbReference type="ChEBI" id="CHEBI:16310"/>
        <dbReference type="ChEBI" id="CHEBI:57783"/>
        <dbReference type="ChEBI" id="CHEBI:58349"/>
        <dbReference type="ChEBI" id="CHEBI:138373"/>
    </reaction>
    <physiologicalReaction direction="left-to-right" evidence="34">
        <dbReference type="Rhea" id="RHEA:54865"/>
    </physiologicalReaction>
</comment>
<dbReference type="InterPro" id="IPR036188">
    <property type="entry name" value="FAD/NAD-bd_sf"/>
</dbReference>
<evidence type="ECO:0000256" key="22">
    <source>
        <dbReference type="ARBA" id="ARBA00029728"/>
    </source>
</evidence>
<evidence type="ECO:0000256" key="34">
    <source>
        <dbReference type="ARBA" id="ARBA00047855"/>
    </source>
</evidence>
<dbReference type="GO" id="GO:0016174">
    <property type="term" value="F:NAD(P)H oxidase H2O2-forming activity"/>
    <property type="evidence" value="ECO:0007669"/>
    <property type="project" value="UniProtKB-EC"/>
</dbReference>
<evidence type="ECO:0000256" key="2">
    <source>
        <dbReference type="ARBA" id="ARBA00004389"/>
    </source>
</evidence>
<evidence type="ECO:0000256" key="33">
    <source>
        <dbReference type="ARBA" id="ARBA00047574"/>
    </source>
</evidence>
<comment type="catalytic activity">
    <reaction evidence="38">
        <text>trimethylamine + NADPH + O2 = trimethylamine N-oxide + NADP(+) + H2O</text>
        <dbReference type="Rhea" id="RHEA:31979"/>
        <dbReference type="ChEBI" id="CHEBI:15377"/>
        <dbReference type="ChEBI" id="CHEBI:15379"/>
        <dbReference type="ChEBI" id="CHEBI:15724"/>
        <dbReference type="ChEBI" id="CHEBI:57783"/>
        <dbReference type="ChEBI" id="CHEBI:58349"/>
        <dbReference type="ChEBI" id="CHEBI:58389"/>
        <dbReference type="EC" id="1.14.13.148"/>
    </reaction>
    <physiologicalReaction direction="left-to-right" evidence="38">
        <dbReference type="Rhea" id="RHEA:31980"/>
    </physiologicalReaction>
</comment>
<dbReference type="GO" id="GO:0004499">
    <property type="term" value="F:N,N-dimethylaniline monooxygenase activity"/>
    <property type="evidence" value="ECO:0007669"/>
    <property type="project" value="InterPro"/>
</dbReference>
<keyword evidence="15" id="KW-0521">NADP</keyword>
<dbReference type="InterPro" id="IPR020946">
    <property type="entry name" value="Flavin_mOase-like"/>
</dbReference>
<dbReference type="InterPro" id="IPR050346">
    <property type="entry name" value="FMO-like"/>
</dbReference>
<evidence type="ECO:0000256" key="42">
    <source>
        <dbReference type="ARBA" id="ARBA00049443"/>
    </source>
</evidence>
<evidence type="ECO:0000256" key="15">
    <source>
        <dbReference type="ARBA" id="ARBA00022857"/>
    </source>
</evidence>
<evidence type="ECO:0000256" key="20">
    <source>
        <dbReference type="ARBA" id="ARBA00023136"/>
    </source>
</evidence>
<comment type="similarity">
    <text evidence="4">Belongs to the FMO family.</text>
</comment>
<evidence type="ECO:0000256" key="6">
    <source>
        <dbReference type="ARBA" id="ARBA00012850"/>
    </source>
</evidence>
<keyword evidence="10" id="KW-0285">Flavoprotein</keyword>
<proteinExistence type="inferred from homology"/>
<keyword evidence="9" id="KW-0597">Phosphoprotein</keyword>
<comment type="catalytic activity">
    <reaction evidence="32">
        <text>hexan-3-one + NADPH + O2 + H(+) = propyl propanoate + NADP(+) + H2O</text>
        <dbReference type="Rhea" id="RHEA:54848"/>
        <dbReference type="ChEBI" id="CHEBI:15377"/>
        <dbReference type="ChEBI" id="CHEBI:15378"/>
        <dbReference type="ChEBI" id="CHEBI:15379"/>
        <dbReference type="ChEBI" id="CHEBI:57783"/>
        <dbReference type="ChEBI" id="CHEBI:58349"/>
        <dbReference type="ChEBI" id="CHEBI:89828"/>
        <dbReference type="ChEBI" id="CHEBI:89891"/>
    </reaction>
    <physiologicalReaction direction="left-to-right" evidence="32">
        <dbReference type="Rhea" id="RHEA:54849"/>
    </physiologicalReaction>
</comment>
<comment type="catalytic activity">
    <reaction evidence="33">
        <text>heptan-2-one + NADPH + O2 + H(+) = pentyl acetate + NADP(+) + H2O</text>
        <dbReference type="Rhea" id="RHEA:54836"/>
        <dbReference type="ChEBI" id="CHEBI:5672"/>
        <dbReference type="ChEBI" id="CHEBI:15377"/>
        <dbReference type="ChEBI" id="CHEBI:15378"/>
        <dbReference type="ChEBI" id="CHEBI:15379"/>
        <dbReference type="ChEBI" id="CHEBI:57783"/>
        <dbReference type="ChEBI" id="CHEBI:58349"/>
        <dbReference type="ChEBI" id="CHEBI:87362"/>
    </reaction>
    <physiologicalReaction direction="left-to-right" evidence="33">
        <dbReference type="Rhea" id="RHEA:54837"/>
    </physiologicalReaction>
</comment>
<evidence type="ECO:0000256" key="7">
    <source>
        <dbReference type="ARBA" id="ARBA00019213"/>
    </source>
</evidence>
<evidence type="ECO:0000256" key="4">
    <source>
        <dbReference type="ARBA" id="ARBA00009183"/>
    </source>
</evidence>
<evidence type="ECO:0000256" key="8">
    <source>
        <dbReference type="ARBA" id="ARBA00022481"/>
    </source>
</evidence>
<dbReference type="Gene3D" id="3.50.50.60">
    <property type="entry name" value="FAD/NAD(P)-binding domain"/>
    <property type="match status" value="1"/>
</dbReference>
<comment type="catalytic activity">
    <reaction evidence="35">
        <text>NADPH + O2 + H(+) = H2O2 + NADP(+)</text>
        <dbReference type="Rhea" id="RHEA:11260"/>
        <dbReference type="ChEBI" id="CHEBI:15378"/>
        <dbReference type="ChEBI" id="CHEBI:15379"/>
        <dbReference type="ChEBI" id="CHEBI:16240"/>
        <dbReference type="ChEBI" id="CHEBI:57783"/>
        <dbReference type="ChEBI" id="CHEBI:58349"/>
        <dbReference type="EC" id="1.6.3.1"/>
    </reaction>
    <physiologicalReaction direction="left-to-right" evidence="35">
        <dbReference type="Rhea" id="RHEA:11261"/>
    </physiologicalReaction>
</comment>
<dbReference type="FunFam" id="3.50.50.60:FF:000159">
    <property type="entry name" value="Dimethylaniline monooxygenase [N-oxide-forming]"/>
    <property type="match status" value="1"/>
</dbReference>
<sequence length="526" mass="59430">RKMRVAVIGAGASGLPAIKCALEQGFEVVCFEKSSDLGGLWRFKPNPCPGEGTVMKSTVINTSKEMTAYSDFPPPAETANYMHNSELLEYFRSYAKHFDLEQHIRYQHEVLDVKRAEDYEVTGKWVVEYKDMSTNNAGNERFDAVALCTGHHTEPYWPTPFPGQESFKGRIMHSHDYKDHKGLEDKKVVVIGIGNSGADIAVELSKMAKKVYLATRSGSWVMNRVWDKGEPTDLVYLNRFMFTLKVAFPHRAQNFFIERKINGRFDHGRYGLRPAHRALAAHVTINDELPNRIASGTVIIKPNVGSFEGRSVIFEDGTRVEDVDVVIFATGFSFGFPVVEKGSLIPVESNRVSLFLNMYPPQLAEKNTLAVIGLIQPTGSIMPISEMQCRLFMTALAGKAKLPTEKKMIKHVTKVQKNMASEFVASRRHTIQVYYPEYMDEVASFLGCSPRVATRWITDPRLAYALVFNGLVPYQYRLDGADKWEGAREAILGMPQRVFDATRTRRTKETLKSKKGLHYVWHILKG</sequence>
<keyword evidence="19" id="KW-0443">Lipid metabolism</keyword>
<dbReference type="Pfam" id="PF00743">
    <property type="entry name" value="FMO-like"/>
    <property type="match status" value="1"/>
</dbReference>
<evidence type="ECO:0000256" key="14">
    <source>
        <dbReference type="ARBA" id="ARBA00022848"/>
    </source>
</evidence>
<keyword evidence="12" id="KW-0256">Endoplasmic reticulum</keyword>
<dbReference type="GO" id="GO:0006629">
    <property type="term" value="P:lipid metabolic process"/>
    <property type="evidence" value="ECO:0007669"/>
    <property type="project" value="UniProtKB-KW"/>
</dbReference>
<evidence type="ECO:0000256" key="11">
    <source>
        <dbReference type="ARBA" id="ARBA00022692"/>
    </source>
</evidence>
<name>A0AAV5WKD0_9BILA</name>
<evidence type="ECO:0000256" key="24">
    <source>
        <dbReference type="ARBA" id="ARBA00033301"/>
    </source>
</evidence>
<evidence type="ECO:0000256" key="21">
    <source>
        <dbReference type="ARBA" id="ARBA00029725"/>
    </source>
</evidence>
<dbReference type="GO" id="GO:0050661">
    <property type="term" value="F:NADP binding"/>
    <property type="evidence" value="ECO:0007669"/>
    <property type="project" value="InterPro"/>
</dbReference>
<evidence type="ECO:0000256" key="10">
    <source>
        <dbReference type="ARBA" id="ARBA00022630"/>
    </source>
</evidence>
<gene>
    <name evidence="44" type="ORF">PFISCL1PPCAC_22769</name>
</gene>
<comment type="catalytic activity">
    <reaction evidence="40">
        <text>(2E)-geranial + NADPH + O2 + H(+) = (1E)-2,6-dimethylhepta-1,5-dien-1-yl formate + NADP(+) + H2O</text>
        <dbReference type="Rhea" id="RHEA:54860"/>
        <dbReference type="ChEBI" id="CHEBI:15377"/>
        <dbReference type="ChEBI" id="CHEBI:15378"/>
        <dbReference type="ChEBI" id="CHEBI:15379"/>
        <dbReference type="ChEBI" id="CHEBI:16980"/>
        <dbReference type="ChEBI" id="CHEBI:57783"/>
        <dbReference type="ChEBI" id="CHEBI:58349"/>
        <dbReference type="ChEBI" id="CHEBI:138375"/>
    </reaction>
    <physiologicalReaction direction="left-to-right" evidence="40">
        <dbReference type="Rhea" id="RHEA:54861"/>
    </physiologicalReaction>
</comment>
<comment type="catalytic activity">
    <reaction evidence="39">
        <text>octan-3-one + NADPH + O2 + H(+) = ethyl hexanoate + NADP(+) + H2O</text>
        <dbReference type="Rhea" id="RHEA:54856"/>
        <dbReference type="ChEBI" id="CHEBI:15377"/>
        <dbReference type="ChEBI" id="CHEBI:15378"/>
        <dbReference type="ChEBI" id="CHEBI:15379"/>
        <dbReference type="ChEBI" id="CHEBI:57783"/>
        <dbReference type="ChEBI" id="CHEBI:58349"/>
        <dbReference type="ChEBI" id="CHEBI:80946"/>
        <dbReference type="ChEBI" id="CHEBI:86055"/>
    </reaction>
    <physiologicalReaction direction="left-to-right" evidence="39">
        <dbReference type="Rhea" id="RHEA:54857"/>
    </physiologicalReaction>
</comment>
<evidence type="ECO:0000256" key="35">
    <source>
        <dbReference type="ARBA" id="ARBA00047864"/>
    </source>
</evidence>
<evidence type="ECO:0000256" key="40">
    <source>
        <dbReference type="ARBA" id="ARBA00048989"/>
    </source>
</evidence>
<evidence type="ECO:0000256" key="17">
    <source>
        <dbReference type="ARBA" id="ARBA00023002"/>
    </source>
</evidence>
<comment type="cofactor">
    <cofactor evidence="1">
        <name>FAD</name>
        <dbReference type="ChEBI" id="CHEBI:57692"/>
    </cofactor>
</comment>
<dbReference type="PIRSF" id="PIRSF000332">
    <property type="entry name" value="FMO"/>
    <property type="match status" value="1"/>
</dbReference>
<dbReference type="EMBL" id="BTSY01000006">
    <property type="protein sequence ID" value="GMT31472.1"/>
    <property type="molecule type" value="Genomic_DNA"/>
</dbReference>
<evidence type="ECO:0000256" key="23">
    <source>
        <dbReference type="ARBA" id="ARBA00033213"/>
    </source>
</evidence>
<keyword evidence="16" id="KW-1133">Transmembrane helix</keyword>
<dbReference type="SUPFAM" id="SSF51905">
    <property type="entry name" value="FAD/NAD(P)-binding domain"/>
    <property type="match status" value="2"/>
</dbReference>
<keyword evidence="11" id="KW-0812">Transmembrane</keyword>
<evidence type="ECO:0000256" key="9">
    <source>
        <dbReference type="ARBA" id="ARBA00022553"/>
    </source>
</evidence>
<dbReference type="PRINTS" id="PR00370">
    <property type="entry name" value="FMOXYGENASE"/>
</dbReference>
<comment type="catalytic activity">
    <reaction evidence="41">
        <text>heptan-4-one + NADPH + O2 + H(+) = propyl butanoate + NADP(+) + H2O</text>
        <dbReference type="Rhea" id="RHEA:54852"/>
        <dbReference type="ChEBI" id="CHEBI:15377"/>
        <dbReference type="ChEBI" id="CHEBI:15378"/>
        <dbReference type="ChEBI" id="CHEBI:15379"/>
        <dbReference type="ChEBI" id="CHEBI:57783"/>
        <dbReference type="ChEBI" id="CHEBI:58349"/>
        <dbReference type="ChEBI" id="CHEBI:89484"/>
        <dbReference type="ChEBI" id="CHEBI:89719"/>
    </reaction>
    <physiologicalReaction direction="left-to-right" evidence="41">
        <dbReference type="Rhea" id="RHEA:54853"/>
    </physiologicalReaction>
</comment>
<evidence type="ECO:0000256" key="37">
    <source>
        <dbReference type="ARBA" id="ARBA00048041"/>
    </source>
</evidence>
<keyword evidence="20" id="KW-0472">Membrane</keyword>
<dbReference type="EC" id="1.14.13.8" evidence="6"/>
<dbReference type="PRINTS" id="PR01125">
    <property type="entry name" value="FMOXYGENASE5"/>
</dbReference>
<dbReference type="AlphaFoldDB" id="A0AAV5WKD0"/>
<reference evidence="44" key="1">
    <citation type="submission" date="2023-10" db="EMBL/GenBank/DDBJ databases">
        <title>Genome assembly of Pristionchus species.</title>
        <authorList>
            <person name="Yoshida K."/>
            <person name="Sommer R.J."/>
        </authorList>
    </citation>
    <scope>NUCLEOTIDE SEQUENCE</scope>
    <source>
        <strain evidence="44">RS5133</strain>
    </source>
</reference>
<comment type="catalytic activity">
    <reaction evidence="37">
        <text>hypotaurine + NADPH + O2 + H(+) = taurine + NADP(+) + H2O</text>
        <dbReference type="Rhea" id="RHEA:69819"/>
        <dbReference type="ChEBI" id="CHEBI:15377"/>
        <dbReference type="ChEBI" id="CHEBI:15378"/>
        <dbReference type="ChEBI" id="CHEBI:15379"/>
        <dbReference type="ChEBI" id="CHEBI:57783"/>
        <dbReference type="ChEBI" id="CHEBI:57853"/>
        <dbReference type="ChEBI" id="CHEBI:58349"/>
        <dbReference type="ChEBI" id="CHEBI:507393"/>
        <dbReference type="EC" id="1.14.13.8"/>
    </reaction>
    <physiologicalReaction direction="left-to-right" evidence="37">
        <dbReference type="Rhea" id="RHEA:69820"/>
    </physiologicalReaction>
</comment>
<comment type="catalytic activity">
    <reaction evidence="36">
        <text>hexan-3-one + NADPH + O2 + H(+) = ethyl butanoate + NADP(+) + H2O</text>
        <dbReference type="Rhea" id="RHEA:54844"/>
        <dbReference type="ChEBI" id="CHEBI:15377"/>
        <dbReference type="ChEBI" id="CHEBI:15378"/>
        <dbReference type="ChEBI" id="CHEBI:15379"/>
        <dbReference type="ChEBI" id="CHEBI:57783"/>
        <dbReference type="ChEBI" id="CHEBI:58349"/>
        <dbReference type="ChEBI" id="CHEBI:88764"/>
        <dbReference type="ChEBI" id="CHEBI:89891"/>
    </reaction>
    <physiologicalReaction direction="left-to-right" evidence="36">
        <dbReference type="Rhea" id="RHEA:54845"/>
    </physiologicalReaction>
</comment>
<evidence type="ECO:0000256" key="5">
    <source>
        <dbReference type="ARBA" id="ARBA00012698"/>
    </source>
</evidence>
<evidence type="ECO:0000256" key="25">
    <source>
        <dbReference type="ARBA" id="ARBA00034528"/>
    </source>
</evidence>
<evidence type="ECO:0000256" key="3">
    <source>
        <dbReference type="ARBA" id="ARBA00004524"/>
    </source>
</evidence>
<comment type="caution">
    <text evidence="44">The sequence shown here is derived from an EMBL/GenBank/DDBJ whole genome shotgun (WGS) entry which is preliminary data.</text>
</comment>
<evidence type="ECO:0000256" key="31">
    <source>
        <dbReference type="ARBA" id="ARBA00047338"/>
    </source>
</evidence>
<keyword evidence="13" id="KW-0274">FAD</keyword>
<evidence type="ECO:0000256" key="41">
    <source>
        <dbReference type="ARBA" id="ARBA00048990"/>
    </source>
</evidence>
<dbReference type="PANTHER" id="PTHR23023">
    <property type="entry name" value="DIMETHYLANILINE MONOOXYGENASE"/>
    <property type="match status" value="1"/>
</dbReference>
<evidence type="ECO:0000256" key="16">
    <source>
        <dbReference type="ARBA" id="ARBA00022989"/>
    </source>
</evidence>
<comment type="function">
    <text evidence="30">Broad spectrum monooxygenase that catalyzes the oxygenation of a wide variety of nitrogen- and sulfur-containing compounds including xenobiotics. Catalyzes the S-oxygenation of hypotaurine to produce taurine, an organic osmolyte involved in cell volume regulation as well as a variety of cytoprotective and developmental processes. In vitro, catalyzes the N-oxygenation of trimethylamine (TMA) to produce trimethylamine N-oxide (TMAO) and could therefore participate to the detoxification of this compound that is generated by the action of gut microbiota from dietary precursors such as choline, choline containing compounds, betaine or L-carnitine.</text>
</comment>
<evidence type="ECO:0000256" key="13">
    <source>
        <dbReference type="ARBA" id="ARBA00022827"/>
    </source>
</evidence>
<dbReference type="EC" id="1.6.3.1" evidence="5"/>
<evidence type="ECO:0000256" key="39">
    <source>
        <dbReference type="ARBA" id="ARBA00048459"/>
    </source>
</evidence>
<keyword evidence="17" id="KW-0560">Oxidoreductase</keyword>
<evidence type="ECO:0000256" key="43">
    <source>
        <dbReference type="ARBA" id="ARBA00049475"/>
    </source>
</evidence>
<comment type="subcellular location">
    <subcellularLocation>
        <location evidence="2">Endoplasmic reticulum membrane</location>
        <topology evidence="2">Single-pass membrane protein</topology>
    </subcellularLocation>
    <subcellularLocation>
        <location evidence="3">Microsome membrane</location>
    </subcellularLocation>
</comment>
<dbReference type="Proteomes" id="UP001432322">
    <property type="component" value="Unassembled WGS sequence"/>
</dbReference>
<evidence type="ECO:0000256" key="12">
    <source>
        <dbReference type="ARBA" id="ARBA00022824"/>
    </source>
</evidence>
<accession>A0AAV5WKD0</accession>
<comment type="function">
    <text evidence="29">Acts as a Baeyer-Villiger monooxygenase on a broad range of substrates. Catalyzes the insertion of an oxygen atom into a carbon-carbon bond adjacent to a carbonyl, which converts ketones to esters. Active on diverse carbonyl compounds, whereas soft nucleophiles are mostly non- or poorly reactive. In contrast with other forms of FMO it is non- or poorly active on 'classical' substrates such as drugs, pesticides, and dietary components containing soft nucleophilic heteroatoms. Able to oxidize drug molecules bearing a carbonyl group on an aliphatic chain, such as nabumetone and pentoxifylline. Also, in the absence of substrates, shows slow but yet significant NADPH oxidase activity. Acts as a positive modulator of cholesterol biosynthesis as well as glucose homeostasis, promoting metabolic aging via pleiotropic effects.</text>
</comment>
<keyword evidence="18" id="KW-0503">Monooxygenase</keyword>
<dbReference type="GO" id="GO:0005789">
    <property type="term" value="C:endoplasmic reticulum membrane"/>
    <property type="evidence" value="ECO:0007669"/>
    <property type="project" value="UniProtKB-SubCell"/>
</dbReference>
<dbReference type="InterPro" id="IPR002257">
    <property type="entry name" value="Flavin_mOase_5"/>
</dbReference>
<dbReference type="GO" id="GO:0050660">
    <property type="term" value="F:flavin adenine dinucleotide binding"/>
    <property type="evidence" value="ECO:0007669"/>
    <property type="project" value="InterPro"/>
</dbReference>
<evidence type="ECO:0000256" key="36">
    <source>
        <dbReference type="ARBA" id="ARBA00047977"/>
    </source>
</evidence>
<evidence type="ECO:0000256" key="38">
    <source>
        <dbReference type="ARBA" id="ARBA00048088"/>
    </source>
</evidence>
<evidence type="ECO:0000256" key="29">
    <source>
        <dbReference type="ARBA" id="ARBA00045722"/>
    </source>
</evidence>